<organism evidence="2 3">
    <name type="scientific">Sphingomonas oligophenolica</name>
    <dbReference type="NCBI Taxonomy" id="301154"/>
    <lineage>
        <taxon>Bacteria</taxon>
        <taxon>Pseudomonadati</taxon>
        <taxon>Pseudomonadota</taxon>
        <taxon>Alphaproteobacteria</taxon>
        <taxon>Sphingomonadales</taxon>
        <taxon>Sphingomonadaceae</taxon>
        <taxon>Sphingomonas</taxon>
    </lineage>
</organism>
<name>A0ABU9XXT2_9SPHN</name>
<dbReference type="GO" id="GO:0016787">
    <property type="term" value="F:hydrolase activity"/>
    <property type="evidence" value="ECO:0007669"/>
    <property type="project" value="UniProtKB-KW"/>
</dbReference>
<keyword evidence="2" id="KW-0378">Hydrolase</keyword>
<dbReference type="SUPFAM" id="SSF53474">
    <property type="entry name" value="alpha/beta-Hydrolases"/>
    <property type="match status" value="1"/>
</dbReference>
<protein>
    <submittedName>
        <fullName evidence="2">Alpha/beta fold hydrolase</fullName>
    </submittedName>
</protein>
<dbReference type="Pfam" id="PF05990">
    <property type="entry name" value="DUF900"/>
    <property type="match status" value="1"/>
</dbReference>
<evidence type="ECO:0000313" key="2">
    <source>
        <dbReference type="EMBL" id="MEN2788344.1"/>
    </source>
</evidence>
<comment type="caution">
    <text evidence="2">The sequence shown here is derived from an EMBL/GenBank/DDBJ whole genome shotgun (WGS) entry which is preliminary data.</text>
</comment>
<dbReference type="InterPro" id="IPR029058">
    <property type="entry name" value="AB_hydrolase_fold"/>
</dbReference>
<dbReference type="PROSITE" id="PS51257">
    <property type="entry name" value="PROKAR_LIPOPROTEIN"/>
    <property type="match status" value="1"/>
</dbReference>
<dbReference type="RefSeq" id="WP_343887965.1">
    <property type="nucleotide sequence ID" value="NZ_BAAAEH010000005.1"/>
</dbReference>
<evidence type="ECO:0000256" key="1">
    <source>
        <dbReference type="SAM" id="SignalP"/>
    </source>
</evidence>
<keyword evidence="1" id="KW-0732">Signal</keyword>
<reference evidence="2 3" key="1">
    <citation type="submission" date="2024-05" db="EMBL/GenBank/DDBJ databases">
        <authorList>
            <person name="Liu Q."/>
            <person name="Xin Y.-H."/>
        </authorList>
    </citation>
    <scope>NUCLEOTIDE SEQUENCE [LARGE SCALE GENOMIC DNA]</scope>
    <source>
        <strain evidence="2 3">CGMCC 1.10181</strain>
    </source>
</reference>
<accession>A0ABU9XXT2</accession>
<feature type="signal peptide" evidence="1">
    <location>
        <begin position="1"/>
        <end position="19"/>
    </location>
</feature>
<dbReference type="Proteomes" id="UP001419910">
    <property type="component" value="Unassembled WGS sequence"/>
</dbReference>
<evidence type="ECO:0000313" key="3">
    <source>
        <dbReference type="Proteomes" id="UP001419910"/>
    </source>
</evidence>
<dbReference type="Gene3D" id="3.40.50.1820">
    <property type="entry name" value="alpha/beta hydrolase"/>
    <property type="match status" value="1"/>
</dbReference>
<dbReference type="PANTHER" id="PTHR36513:SF1">
    <property type="entry name" value="TRANSMEMBRANE PROTEIN"/>
    <property type="match status" value="1"/>
</dbReference>
<proteinExistence type="predicted"/>
<gene>
    <name evidence="2" type="ORF">ABC974_01795</name>
</gene>
<dbReference type="EMBL" id="JBDIME010000001">
    <property type="protein sequence ID" value="MEN2788344.1"/>
    <property type="molecule type" value="Genomic_DNA"/>
</dbReference>
<sequence>MSKPLPALAAIAAALSVSACVSAPPNYSVMAAGCPAMTRQVAITAERLVYVVATSLPDCRGPGPVLTIGRGTPMPFGSPMPYDGPVRYGVAGPPHTAAGKLPTFDLTGEPAWRQKLRADIATSKSKRVLLFVHGFNNAPAEVLSRADAIGVATGFDGPVIAFLWPSQRAVAKYTWDEENNRWTQPYLDQLLLALTSESEDVVLVAHSMGNRIAIDALRDLQRSHPGLSTHVRTIVLASPDVDREMFDRDLAAAIAGPERHITVYASRFDRALQTSWAVHGSPRAGDANCVYDLWRRDKTGSTRCYPKARPGELEVVDTSAVSSGLGHADFVETPEGAADLCHVVAGQPNPKGRAKGEGAFVLTPGVVDRDGCPEGPKRLALPAVQ</sequence>
<dbReference type="InterPro" id="IPR010297">
    <property type="entry name" value="DUF900_hydrolase"/>
</dbReference>
<dbReference type="PANTHER" id="PTHR36513">
    <property type="entry name" value="ABC TRANSMEMBRANE TYPE-1 DOMAIN-CONTAINING PROTEIN"/>
    <property type="match status" value="1"/>
</dbReference>
<keyword evidence="3" id="KW-1185">Reference proteome</keyword>
<feature type="chain" id="PRO_5045257366" evidence="1">
    <location>
        <begin position="20"/>
        <end position="385"/>
    </location>
</feature>